<proteinExistence type="predicted"/>
<evidence type="ECO:0000313" key="2">
    <source>
        <dbReference type="EMBL" id="KAI1718328.1"/>
    </source>
</evidence>
<gene>
    <name evidence="2" type="ORF">DdX_06750</name>
</gene>
<dbReference type="EMBL" id="JAKKPZ010000008">
    <property type="protein sequence ID" value="KAI1718328.1"/>
    <property type="molecule type" value="Genomic_DNA"/>
</dbReference>
<keyword evidence="3" id="KW-1185">Reference proteome</keyword>
<evidence type="ECO:0000256" key="1">
    <source>
        <dbReference type="SAM" id="MobiDB-lite"/>
    </source>
</evidence>
<dbReference type="Proteomes" id="UP001201812">
    <property type="component" value="Unassembled WGS sequence"/>
</dbReference>
<evidence type="ECO:0000313" key="3">
    <source>
        <dbReference type="Proteomes" id="UP001201812"/>
    </source>
</evidence>
<sequence length="359" mass="41610">MVKHRGRETKLTQRLDNAYALGGNQKNLARIQQPTILMVNQKKSLISRYRNTFKSDSGNIAVDICDSTEDVYSTAPEDNGSEIKTVSKDKPKKKFAKVKSDHERGWARKTSVEKEVYYNQYGITRKQVHEFKEIDREEVKRSPIASIENYLTVVEDLQNPYKWNGLNEEQTPLKATGEDLVWQYALKIWDEKIPSIPKSYTSEDDFYKKIIFNPDWWKYIDYICQCAIFMHKRHATYQKDRYNKLKMRMSQGEHDSLNQTFADIIKQRISAYNKSKLAVACKNSELIKQTQEERSKAMPQSKDSGVLGKKGDKVNVETAEMSDNTSSKNVGRNLDKDRIVPGRKFARRNTGRPTEKQGV</sequence>
<comment type="caution">
    <text evidence="2">The sequence shown here is derived from an EMBL/GenBank/DDBJ whole genome shotgun (WGS) entry which is preliminary data.</text>
</comment>
<dbReference type="AlphaFoldDB" id="A0AAD4N6G7"/>
<accession>A0AAD4N6G7</accession>
<organism evidence="2 3">
    <name type="scientific">Ditylenchus destructor</name>
    <dbReference type="NCBI Taxonomy" id="166010"/>
    <lineage>
        <taxon>Eukaryota</taxon>
        <taxon>Metazoa</taxon>
        <taxon>Ecdysozoa</taxon>
        <taxon>Nematoda</taxon>
        <taxon>Chromadorea</taxon>
        <taxon>Rhabditida</taxon>
        <taxon>Tylenchina</taxon>
        <taxon>Tylenchomorpha</taxon>
        <taxon>Sphaerularioidea</taxon>
        <taxon>Anguinidae</taxon>
        <taxon>Anguininae</taxon>
        <taxon>Ditylenchus</taxon>
    </lineage>
</organism>
<protein>
    <submittedName>
        <fullName evidence="2">Uncharacterized protein</fullName>
    </submittedName>
</protein>
<feature type="compositionally biased region" description="Polar residues" evidence="1">
    <location>
        <begin position="321"/>
        <end position="330"/>
    </location>
</feature>
<feature type="region of interest" description="Disordered" evidence="1">
    <location>
        <begin position="290"/>
        <end position="359"/>
    </location>
</feature>
<name>A0AAD4N6G7_9BILA</name>
<reference evidence="2" key="1">
    <citation type="submission" date="2022-01" db="EMBL/GenBank/DDBJ databases">
        <title>Genome Sequence Resource for Two Populations of Ditylenchus destructor, the Migratory Endoparasitic Phytonematode.</title>
        <authorList>
            <person name="Zhang H."/>
            <person name="Lin R."/>
            <person name="Xie B."/>
        </authorList>
    </citation>
    <scope>NUCLEOTIDE SEQUENCE</scope>
    <source>
        <strain evidence="2">BazhouSP</strain>
    </source>
</reference>